<dbReference type="EMBL" id="QGNW01000474">
    <property type="protein sequence ID" value="RVW70075.1"/>
    <property type="molecule type" value="Genomic_DNA"/>
</dbReference>
<name>A0A438GCY3_VITVI</name>
<dbReference type="Proteomes" id="UP000288805">
    <property type="component" value="Unassembled WGS sequence"/>
</dbReference>
<dbReference type="AlphaFoldDB" id="A0A438GCY3"/>
<protein>
    <submittedName>
        <fullName evidence="1">Uncharacterized protein</fullName>
    </submittedName>
</protein>
<accession>A0A438GCY3</accession>
<comment type="caution">
    <text evidence="1">The sequence shown here is derived from an EMBL/GenBank/DDBJ whole genome shotgun (WGS) entry which is preliminary data.</text>
</comment>
<proteinExistence type="predicted"/>
<organism evidence="1 2">
    <name type="scientific">Vitis vinifera</name>
    <name type="common">Grape</name>
    <dbReference type="NCBI Taxonomy" id="29760"/>
    <lineage>
        <taxon>Eukaryota</taxon>
        <taxon>Viridiplantae</taxon>
        <taxon>Streptophyta</taxon>
        <taxon>Embryophyta</taxon>
        <taxon>Tracheophyta</taxon>
        <taxon>Spermatophyta</taxon>
        <taxon>Magnoliopsida</taxon>
        <taxon>eudicotyledons</taxon>
        <taxon>Gunneridae</taxon>
        <taxon>Pentapetalae</taxon>
        <taxon>rosids</taxon>
        <taxon>Vitales</taxon>
        <taxon>Vitaceae</taxon>
        <taxon>Viteae</taxon>
        <taxon>Vitis</taxon>
    </lineage>
</organism>
<evidence type="ECO:0000313" key="1">
    <source>
        <dbReference type="EMBL" id="RVW70075.1"/>
    </source>
</evidence>
<gene>
    <name evidence="1" type="ORF">CK203_060909</name>
</gene>
<evidence type="ECO:0000313" key="2">
    <source>
        <dbReference type="Proteomes" id="UP000288805"/>
    </source>
</evidence>
<sequence>MSTVCIEPLFQRCRIENPRFRLKSLATKPSSLNYSPKPLRNGGSFCNFKSLHGVRPLGAASIDTALFETTDVFFKETFILKRTEVVCTFGNFSPLFLYFPFSCWSLFGCFEIIKEACFESDHTVSIWKCRWRKDFNQIGSRENGENWQLTVGCNIPGSWVLHWGVSYIDDVGRFSLLYC</sequence>
<reference evidence="1 2" key="1">
    <citation type="journal article" date="2018" name="PLoS Genet.">
        <title>Population sequencing reveals clonal diversity and ancestral inbreeding in the grapevine cultivar Chardonnay.</title>
        <authorList>
            <person name="Roach M.J."/>
            <person name="Johnson D.L."/>
            <person name="Bohlmann J."/>
            <person name="van Vuuren H.J."/>
            <person name="Jones S.J."/>
            <person name="Pretorius I.S."/>
            <person name="Schmidt S.A."/>
            <person name="Borneman A.R."/>
        </authorList>
    </citation>
    <scope>NUCLEOTIDE SEQUENCE [LARGE SCALE GENOMIC DNA]</scope>
    <source>
        <strain evidence="2">cv. Chardonnay</strain>
        <tissue evidence="1">Leaf</tissue>
    </source>
</reference>